<dbReference type="InParanoid" id="A0A251V7M8"/>
<dbReference type="OrthoDB" id="1104553at2759"/>
<gene>
    <name evidence="3" type="ORF">HannXRQ_Chr03g0075811</name>
    <name evidence="2" type="ORF">HanXRQr2_Chr03g0105791</name>
</gene>
<dbReference type="PANTHER" id="PTHR33676">
    <property type="entry name" value="COLD REGULATED PROTEIN 27"/>
    <property type="match status" value="1"/>
</dbReference>
<sequence>MCVFFSLSLHRFSLSISPRRGTLSPPLSLTPRRGTFSSAMDASLRRHSSSPPALPDLAAVIRRRCEHESSSSESEMLSHSFYAGESSEVRLHPIGNSAKTSWTNEKHDQYLDHLESSFVKQLHRSILKNHPKSAGKQCFVRAAKMQDNSSAMNLYARDKNSFSNEAGLCTEQTFESHGYFEEFSDQNFPDEASEQMCVTAMPKRSKTIVS</sequence>
<name>A0A251V7M8_HELAN</name>
<evidence type="ECO:0000313" key="2">
    <source>
        <dbReference type="EMBL" id="KAF5814027.1"/>
    </source>
</evidence>
<keyword evidence="4" id="KW-1185">Reference proteome</keyword>
<evidence type="ECO:0000313" key="3">
    <source>
        <dbReference type="EMBL" id="OTG31454.1"/>
    </source>
</evidence>
<dbReference type="GO" id="GO:0009409">
    <property type="term" value="P:response to cold"/>
    <property type="evidence" value="ECO:0007669"/>
    <property type="project" value="InterPro"/>
</dbReference>
<dbReference type="PANTHER" id="PTHR33676:SF17">
    <property type="entry name" value="COLD-REGULATED PROTEIN 28"/>
    <property type="match status" value="1"/>
</dbReference>
<reference evidence="2" key="3">
    <citation type="submission" date="2020-06" db="EMBL/GenBank/DDBJ databases">
        <title>Helianthus annuus Genome sequencing and assembly Release 2.</title>
        <authorList>
            <person name="Gouzy J."/>
            <person name="Langlade N."/>
            <person name="Munos S."/>
        </authorList>
    </citation>
    <scope>NUCLEOTIDE SEQUENCE</scope>
    <source>
        <tissue evidence="2">Leaves</tissue>
    </source>
</reference>
<evidence type="ECO:0000256" key="1">
    <source>
        <dbReference type="SAM" id="MobiDB-lite"/>
    </source>
</evidence>
<feature type="region of interest" description="Disordered" evidence="1">
    <location>
        <begin position="20"/>
        <end position="51"/>
    </location>
</feature>
<dbReference type="Proteomes" id="UP000215914">
    <property type="component" value="Chromosome 3"/>
</dbReference>
<dbReference type="Gramene" id="mRNA:HanXRQr2_Chr03g0105791">
    <property type="protein sequence ID" value="mRNA:HanXRQr2_Chr03g0105791"/>
    <property type="gene ID" value="HanXRQr2_Chr03g0105791"/>
</dbReference>
<dbReference type="InterPro" id="IPR044678">
    <property type="entry name" value="COR27/28"/>
</dbReference>
<dbReference type="EMBL" id="MNCJ02000318">
    <property type="protein sequence ID" value="KAF5814027.1"/>
    <property type="molecule type" value="Genomic_DNA"/>
</dbReference>
<proteinExistence type="predicted"/>
<dbReference type="AlphaFoldDB" id="A0A251V7M8"/>
<accession>A0A251V7M8</accession>
<evidence type="ECO:0000313" key="4">
    <source>
        <dbReference type="Proteomes" id="UP000215914"/>
    </source>
</evidence>
<protein>
    <submittedName>
        <fullName evidence="3">Uncharacterized protein</fullName>
    </submittedName>
</protein>
<reference evidence="2 4" key="1">
    <citation type="journal article" date="2017" name="Nature">
        <title>The sunflower genome provides insights into oil metabolism, flowering and Asterid evolution.</title>
        <authorList>
            <person name="Badouin H."/>
            <person name="Gouzy J."/>
            <person name="Grassa C.J."/>
            <person name="Murat F."/>
            <person name="Staton S.E."/>
            <person name="Cottret L."/>
            <person name="Lelandais-Briere C."/>
            <person name="Owens G.L."/>
            <person name="Carrere S."/>
            <person name="Mayjonade B."/>
            <person name="Legrand L."/>
            <person name="Gill N."/>
            <person name="Kane N.C."/>
            <person name="Bowers J.E."/>
            <person name="Hubner S."/>
            <person name="Bellec A."/>
            <person name="Berard A."/>
            <person name="Berges H."/>
            <person name="Blanchet N."/>
            <person name="Boniface M.C."/>
            <person name="Brunel D."/>
            <person name="Catrice O."/>
            <person name="Chaidir N."/>
            <person name="Claudel C."/>
            <person name="Donnadieu C."/>
            <person name="Faraut T."/>
            <person name="Fievet G."/>
            <person name="Helmstetter N."/>
            <person name="King M."/>
            <person name="Knapp S.J."/>
            <person name="Lai Z."/>
            <person name="Le Paslier M.C."/>
            <person name="Lippi Y."/>
            <person name="Lorenzon L."/>
            <person name="Mandel J.R."/>
            <person name="Marage G."/>
            <person name="Marchand G."/>
            <person name="Marquand E."/>
            <person name="Bret-Mestries E."/>
            <person name="Morien E."/>
            <person name="Nambeesan S."/>
            <person name="Nguyen T."/>
            <person name="Pegot-Espagnet P."/>
            <person name="Pouilly N."/>
            <person name="Raftis F."/>
            <person name="Sallet E."/>
            <person name="Schiex T."/>
            <person name="Thomas J."/>
            <person name="Vandecasteele C."/>
            <person name="Vares D."/>
            <person name="Vear F."/>
            <person name="Vautrin S."/>
            <person name="Crespi M."/>
            <person name="Mangin B."/>
            <person name="Burke J.M."/>
            <person name="Salse J."/>
            <person name="Munos S."/>
            <person name="Vincourt P."/>
            <person name="Rieseberg L.H."/>
            <person name="Langlade N.B."/>
        </authorList>
    </citation>
    <scope>NUCLEOTIDE SEQUENCE [LARGE SCALE GENOMIC DNA]</scope>
    <source>
        <strain evidence="4">cv. SF193</strain>
        <tissue evidence="2">Leaves</tissue>
    </source>
</reference>
<dbReference type="EMBL" id="CM007892">
    <property type="protein sequence ID" value="OTG31454.1"/>
    <property type="molecule type" value="Genomic_DNA"/>
</dbReference>
<dbReference type="GO" id="GO:0042752">
    <property type="term" value="P:regulation of circadian rhythm"/>
    <property type="evidence" value="ECO:0007669"/>
    <property type="project" value="InterPro"/>
</dbReference>
<reference evidence="3" key="2">
    <citation type="submission" date="2017-02" db="EMBL/GenBank/DDBJ databases">
        <title>Sunflower complete genome.</title>
        <authorList>
            <person name="Langlade N."/>
            <person name="Munos S."/>
        </authorList>
    </citation>
    <scope>NUCLEOTIDE SEQUENCE [LARGE SCALE GENOMIC DNA]</scope>
    <source>
        <tissue evidence="3">Leaves</tissue>
    </source>
</reference>
<organism evidence="3 4">
    <name type="scientific">Helianthus annuus</name>
    <name type="common">Common sunflower</name>
    <dbReference type="NCBI Taxonomy" id="4232"/>
    <lineage>
        <taxon>Eukaryota</taxon>
        <taxon>Viridiplantae</taxon>
        <taxon>Streptophyta</taxon>
        <taxon>Embryophyta</taxon>
        <taxon>Tracheophyta</taxon>
        <taxon>Spermatophyta</taxon>
        <taxon>Magnoliopsida</taxon>
        <taxon>eudicotyledons</taxon>
        <taxon>Gunneridae</taxon>
        <taxon>Pentapetalae</taxon>
        <taxon>asterids</taxon>
        <taxon>campanulids</taxon>
        <taxon>Asterales</taxon>
        <taxon>Asteraceae</taxon>
        <taxon>Asteroideae</taxon>
        <taxon>Heliantheae alliance</taxon>
        <taxon>Heliantheae</taxon>
        <taxon>Helianthus</taxon>
    </lineage>
</organism>